<evidence type="ECO:0000313" key="4">
    <source>
        <dbReference type="Proteomes" id="UP000000310"/>
    </source>
</evidence>
<dbReference type="Proteomes" id="UP000000310">
    <property type="component" value="Chromosome"/>
</dbReference>
<evidence type="ECO:0000256" key="1">
    <source>
        <dbReference type="ARBA" id="ARBA00022679"/>
    </source>
</evidence>
<reference evidence="3 4" key="1">
    <citation type="journal article" date="2011" name="Stand. Genomic Sci.">
        <title>Complete genome sequence of the gliding, heparinolytic Pedobacter saltans type strain (113).</title>
        <authorList>
            <person name="Liolios K."/>
            <person name="Sikorski J."/>
            <person name="Lu M."/>
            <person name="Nolan M."/>
            <person name="Lapidus A."/>
            <person name="Lucas S."/>
            <person name="Hammon N."/>
            <person name="Deshpande S."/>
            <person name="Cheng J.F."/>
            <person name="Tapia R."/>
            <person name="Han C."/>
            <person name="Goodwin L."/>
            <person name="Pitluck S."/>
            <person name="Huntemann M."/>
            <person name="Ivanova N."/>
            <person name="Pagani I."/>
            <person name="Mavromatis K."/>
            <person name="Ovchinikova G."/>
            <person name="Pati A."/>
            <person name="Chen A."/>
            <person name="Palaniappan K."/>
            <person name="Land M."/>
            <person name="Hauser L."/>
            <person name="Brambilla E.M."/>
            <person name="Kotsyurbenko O."/>
            <person name="Rohde M."/>
            <person name="Tindall B.J."/>
            <person name="Abt B."/>
            <person name="Goker M."/>
            <person name="Detter J.C."/>
            <person name="Woyke T."/>
            <person name="Bristow J."/>
            <person name="Eisen J.A."/>
            <person name="Markowitz V."/>
            <person name="Hugenholtz P."/>
            <person name="Klenk H.P."/>
            <person name="Kyrpides N.C."/>
        </authorList>
    </citation>
    <scope>NUCLEOTIDE SEQUENCE [LARGE SCALE GENOMIC DNA]</scope>
    <source>
        <strain evidence="4">ATCC 51119 / DSM 12145 / JCM 21818 / LMG 10337 / NBRC 100064 / NCIMB 13643</strain>
    </source>
</reference>
<accession>F0SD70</accession>
<dbReference type="GO" id="GO:0016757">
    <property type="term" value="F:glycosyltransferase activity"/>
    <property type="evidence" value="ECO:0007669"/>
    <property type="project" value="InterPro"/>
</dbReference>
<protein>
    <submittedName>
        <fullName evidence="3">Glycosyl transferase group 1</fullName>
    </submittedName>
</protein>
<dbReference type="PANTHER" id="PTHR46401:SF2">
    <property type="entry name" value="GLYCOSYLTRANSFERASE WBBK-RELATED"/>
    <property type="match status" value="1"/>
</dbReference>
<dbReference type="Pfam" id="PF00534">
    <property type="entry name" value="Glycos_transf_1"/>
    <property type="match status" value="1"/>
</dbReference>
<dbReference type="PANTHER" id="PTHR46401">
    <property type="entry name" value="GLYCOSYLTRANSFERASE WBBK-RELATED"/>
    <property type="match status" value="1"/>
</dbReference>
<gene>
    <name evidence="3" type="ordered locus">Pedsa_2308</name>
</gene>
<dbReference type="eggNOG" id="COG0438">
    <property type="taxonomic scope" value="Bacteria"/>
</dbReference>
<organism evidence="3 4">
    <name type="scientific">Pseudopedobacter saltans (strain ATCC 51119 / DSM 12145 / JCM 21818 / CCUG 39354 / LMG 10337 / NBRC 100064 / NCIMB 13643)</name>
    <name type="common">Pedobacter saltans</name>
    <dbReference type="NCBI Taxonomy" id="762903"/>
    <lineage>
        <taxon>Bacteria</taxon>
        <taxon>Pseudomonadati</taxon>
        <taxon>Bacteroidota</taxon>
        <taxon>Sphingobacteriia</taxon>
        <taxon>Sphingobacteriales</taxon>
        <taxon>Sphingobacteriaceae</taxon>
        <taxon>Pseudopedobacter</taxon>
    </lineage>
</organism>
<keyword evidence="1 3" id="KW-0808">Transferase</keyword>
<reference evidence="4" key="2">
    <citation type="submission" date="2011-02" db="EMBL/GenBank/DDBJ databases">
        <title>The complete genome of Pedobacter saltans DSM 12145.</title>
        <authorList>
            <consortium name="US DOE Joint Genome Institute (JGI-PGF)"/>
            <person name="Lucas S."/>
            <person name="Copeland A."/>
            <person name="Lapidus A."/>
            <person name="Bruce D."/>
            <person name="Goodwin L."/>
            <person name="Pitluck S."/>
            <person name="Kyrpides N."/>
            <person name="Mavromatis K."/>
            <person name="Pagani I."/>
            <person name="Ivanova N."/>
            <person name="Ovchinnikova G."/>
            <person name="Lu M."/>
            <person name="Detter J.C."/>
            <person name="Han C."/>
            <person name="Land M."/>
            <person name="Hauser L."/>
            <person name="Markowitz V."/>
            <person name="Cheng J.-F."/>
            <person name="Hugenholtz P."/>
            <person name="Woyke T."/>
            <person name="Wu D."/>
            <person name="Tindall B."/>
            <person name="Pomrenke H.G."/>
            <person name="Brambilla E."/>
            <person name="Klenk H.-P."/>
            <person name="Eisen J.A."/>
        </authorList>
    </citation>
    <scope>NUCLEOTIDE SEQUENCE [LARGE SCALE GENOMIC DNA]</scope>
    <source>
        <strain evidence="4">ATCC 51119 / DSM 12145 / JCM 21818 / LMG 10337 / NBRC 100064 / NCIMB 13643</strain>
    </source>
</reference>
<sequence length="375" mass="43094">MTKKVLFLTLKTFSFTGGIEKACRTLISALKSIPEVQLQVWSMYDDTAQVDPKYITSPQFKGFNNKKLHFAKKIFTQSSYFDTVVLSHINLLLFGLIIKWLAPKTKIILWAHGIEVWRAIPKWKKNFIQRSCGIWAVSTFTKNELIRLHQLNESQIQVVNNSLDPFFTVDKPLQKPDYLLERYGIGKEQKVFFTLTRLSHTEHQKNYDTIISCIEKLKTIYPDIIYLIGGKADTVEQERLSQLIASKDLTAQVKLIGFVPNSELEDHYLLADYFVLPSQKEGFGIVFIEATANGCNVLAGNQDGSVDALRNGELGILVNPNDPKEIYTGLERMMLHPIDKDKQRELTLKHFSFESYEKRIEELLLGEEILYDTSY</sequence>
<dbReference type="KEGG" id="psn:Pedsa_2308"/>
<dbReference type="SUPFAM" id="SSF53756">
    <property type="entry name" value="UDP-Glycosyltransferase/glycogen phosphorylase"/>
    <property type="match status" value="1"/>
</dbReference>
<dbReference type="RefSeq" id="WP_013633342.1">
    <property type="nucleotide sequence ID" value="NC_015177.1"/>
</dbReference>
<evidence type="ECO:0000259" key="2">
    <source>
        <dbReference type="Pfam" id="PF00534"/>
    </source>
</evidence>
<keyword evidence="4" id="KW-1185">Reference proteome</keyword>
<evidence type="ECO:0000313" key="3">
    <source>
        <dbReference type="EMBL" id="ADY52856.1"/>
    </source>
</evidence>
<dbReference type="CDD" id="cd03801">
    <property type="entry name" value="GT4_PimA-like"/>
    <property type="match status" value="1"/>
</dbReference>
<dbReference type="EMBL" id="CP002545">
    <property type="protein sequence ID" value="ADY52856.1"/>
    <property type="molecule type" value="Genomic_DNA"/>
</dbReference>
<dbReference type="HOGENOM" id="CLU_009583_2_5_10"/>
<dbReference type="GO" id="GO:0009103">
    <property type="term" value="P:lipopolysaccharide biosynthetic process"/>
    <property type="evidence" value="ECO:0007669"/>
    <property type="project" value="TreeGrafter"/>
</dbReference>
<feature type="domain" description="Glycosyl transferase family 1" evidence="2">
    <location>
        <begin position="183"/>
        <end position="341"/>
    </location>
</feature>
<proteinExistence type="predicted"/>
<dbReference type="OrthoDB" id="9811239at2"/>
<dbReference type="AlphaFoldDB" id="F0SD70"/>
<dbReference type="Gene3D" id="3.40.50.2000">
    <property type="entry name" value="Glycogen Phosphorylase B"/>
    <property type="match status" value="2"/>
</dbReference>
<name>F0SD70_PSESL</name>
<dbReference type="InterPro" id="IPR001296">
    <property type="entry name" value="Glyco_trans_1"/>
</dbReference>
<dbReference type="STRING" id="762903.Pedsa_2308"/>